<sequence>MDTIDKNENPALAFEGWTEHASRDRISTDTKVHQLLSAAYPGHHVTRTQTSSCDLLGFADAGYATKTPDRPRGYDAIRKFVAPKLRYEKGNDKLEDEVRFGAWKYDWESHQFLVYELSFRDYLLSRVIRFLYVITPPSVDGAVDIDGHHLKTDELLLVAGKWTKEMHDEIWVFDNQQWMKDKELYRSVLGASWDDVILDPSIKSSLAQDVESFFNNQSLYKTLRVPWKRGVILHGVPGNGKTVSIKAIINSLAARNPPVPAMYVKSLDGCSHPKVAMQQIFSKSRIVAPCLLIFEDLDSLVEDKTRSYFLNEVDGLDSNEGILMIGSTNHLEGIDAAITKRPSRFDRKYHFKVPEHALRMAYCHHWREKVLDSPAFAFPVELCSVIADLTDGFSFAYIKELFISSLLMLAGGTRDIEAGGDNISGAALDSSSDENEDSDSSNKPGRVMPAVTIPKELEGDPLLAVILAEAKLLWEQMENEETDAVKRKKAATVCAPRLPDFVFGLRDD</sequence>
<feature type="domain" description="AAA+ ATPase" evidence="2">
    <location>
        <begin position="227"/>
        <end position="355"/>
    </location>
</feature>
<protein>
    <recommendedName>
        <fullName evidence="2">AAA+ ATPase domain-containing protein</fullName>
    </recommendedName>
</protein>
<evidence type="ECO:0000313" key="4">
    <source>
        <dbReference type="Proteomes" id="UP001323405"/>
    </source>
</evidence>
<keyword evidence="4" id="KW-1185">Reference proteome</keyword>
<dbReference type="SMART" id="SM00382">
    <property type="entry name" value="AAA"/>
    <property type="match status" value="1"/>
</dbReference>
<comment type="caution">
    <text evidence="3">The sequence shown here is derived from an EMBL/GenBank/DDBJ whole genome shotgun (WGS) entry which is preliminary data.</text>
</comment>
<evidence type="ECO:0000313" key="3">
    <source>
        <dbReference type="EMBL" id="KAK4661074.1"/>
    </source>
</evidence>
<dbReference type="Pfam" id="PF00004">
    <property type="entry name" value="AAA"/>
    <property type="match status" value="1"/>
</dbReference>
<dbReference type="PANTHER" id="PTHR23077:SF132">
    <property type="entry name" value="ATP-DEPENDENT ZN PROTEASE"/>
    <property type="match status" value="1"/>
</dbReference>
<dbReference type="InterPro" id="IPR003959">
    <property type="entry name" value="ATPase_AAA_core"/>
</dbReference>
<dbReference type="Gene3D" id="3.40.50.300">
    <property type="entry name" value="P-loop containing nucleotide triphosphate hydrolases"/>
    <property type="match status" value="1"/>
</dbReference>
<dbReference type="InterPro" id="IPR050168">
    <property type="entry name" value="AAA_ATPase_domain"/>
</dbReference>
<evidence type="ECO:0000256" key="1">
    <source>
        <dbReference type="SAM" id="MobiDB-lite"/>
    </source>
</evidence>
<dbReference type="EMBL" id="JAFFHA010000001">
    <property type="protein sequence ID" value="KAK4661074.1"/>
    <property type="molecule type" value="Genomic_DNA"/>
</dbReference>
<accession>A0ABR0GZN8</accession>
<reference evidence="3 4" key="1">
    <citation type="journal article" date="2023" name="bioRxiv">
        <title>High-quality genome assemblies of four members of thePodospora anserinaspecies complex.</title>
        <authorList>
            <person name="Ament-Velasquez S.L."/>
            <person name="Vogan A.A."/>
            <person name="Wallerman O."/>
            <person name="Hartmann F."/>
            <person name="Gautier V."/>
            <person name="Silar P."/>
            <person name="Giraud T."/>
            <person name="Johannesson H."/>
        </authorList>
    </citation>
    <scope>NUCLEOTIDE SEQUENCE [LARGE SCALE GENOMIC DNA]</scope>
    <source>
        <strain evidence="3 4">CBS 415.72m</strain>
    </source>
</reference>
<dbReference type="Proteomes" id="UP001323405">
    <property type="component" value="Unassembled WGS sequence"/>
</dbReference>
<feature type="region of interest" description="Disordered" evidence="1">
    <location>
        <begin position="423"/>
        <end position="447"/>
    </location>
</feature>
<dbReference type="SUPFAM" id="SSF52540">
    <property type="entry name" value="P-loop containing nucleoside triphosphate hydrolases"/>
    <property type="match status" value="1"/>
</dbReference>
<dbReference type="PANTHER" id="PTHR23077">
    <property type="entry name" value="AAA-FAMILY ATPASE"/>
    <property type="match status" value="1"/>
</dbReference>
<dbReference type="InterPro" id="IPR003593">
    <property type="entry name" value="AAA+_ATPase"/>
</dbReference>
<evidence type="ECO:0000259" key="2">
    <source>
        <dbReference type="SMART" id="SM00382"/>
    </source>
</evidence>
<dbReference type="InterPro" id="IPR027417">
    <property type="entry name" value="P-loop_NTPase"/>
</dbReference>
<name>A0ABR0GZN8_9PEZI</name>
<proteinExistence type="predicted"/>
<organism evidence="3 4">
    <name type="scientific">Podospora pseudocomata</name>
    <dbReference type="NCBI Taxonomy" id="2093779"/>
    <lineage>
        <taxon>Eukaryota</taxon>
        <taxon>Fungi</taxon>
        <taxon>Dikarya</taxon>
        <taxon>Ascomycota</taxon>
        <taxon>Pezizomycotina</taxon>
        <taxon>Sordariomycetes</taxon>
        <taxon>Sordariomycetidae</taxon>
        <taxon>Sordariales</taxon>
        <taxon>Podosporaceae</taxon>
        <taxon>Podospora</taxon>
    </lineage>
</organism>
<dbReference type="GeneID" id="87906789"/>
<dbReference type="RefSeq" id="XP_062750043.1">
    <property type="nucleotide sequence ID" value="XM_062886882.1"/>
</dbReference>
<gene>
    <name evidence="3" type="ORF">QC762_124650</name>
</gene>